<feature type="transmembrane region" description="Helical" evidence="5">
    <location>
        <begin position="63"/>
        <end position="83"/>
    </location>
</feature>
<reference evidence="7" key="1">
    <citation type="submission" date="2023-02" db="EMBL/GenBank/DDBJ databases">
        <title>Nocardiopsis ansamitocini NBRC 112285.</title>
        <authorList>
            <person name="Ichikawa N."/>
            <person name="Sato H."/>
            <person name="Tonouchi N."/>
        </authorList>
    </citation>
    <scope>NUCLEOTIDE SEQUENCE</scope>
    <source>
        <strain evidence="7">NBRC 112285</strain>
    </source>
</reference>
<protein>
    <submittedName>
        <fullName evidence="7">MFS transporter</fullName>
    </submittedName>
</protein>
<keyword evidence="4 5" id="KW-0472">Membrane</keyword>
<dbReference type="Proteomes" id="UP001165092">
    <property type="component" value="Unassembled WGS sequence"/>
</dbReference>
<evidence type="ECO:0000256" key="1">
    <source>
        <dbReference type="ARBA" id="ARBA00004651"/>
    </source>
</evidence>
<evidence type="ECO:0000256" key="3">
    <source>
        <dbReference type="ARBA" id="ARBA00022989"/>
    </source>
</evidence>
<dbReference type="InterPro" id="IPR011701">
    <property type="entry name" value="MFS"/>
</dbReference>
<organism evidence="7 8">
    <name type="scientific">Nocardiopsis ansamitocini</name>
    <dbReference type="NCBI Taxonomy" id="1670832"/>
    <lineage>
        <taxon>Bacteria</taxon>
        <taxon>Bacillati</taxon>
        <taxon>Actinomycetota</taxon>
        <taxon>Actinomycetes</taxon>
        <taxon>Streptosporangiales</taxon>
        <taxon>Nocardiopsidaceae</taxon>
        <taxon>Nocardiopsis</taxon>
    </lineage>
</organism>
<comment type="caution">
    <text evidence="7">The sequence shown here is derived from an EMBL/GenBank/DDBJ whole genome shotgun (WGS) entry which is preliminary data.</text>
</comment>
<dbReference type="Pfam" id="PF07690">
    <property type="entry name" value="MFS_1"/>
    <property type="match status" value="1"/>
</dbReference>
<feature type="transmembrane region" description="Helical" evidence="5">
    <location>
        <begin position="317"/>
        <end position="339"/>
    </location>
</feature>
<dbReference type="InterPro" id="IPR020846">
    <property type="entry name" value="MFS_dom"/>
</dbReference>
<dbReference type="CDD" id="cd17339">
    <property type="entry name" value="MFS_NIMT_CynX_like"/>
    <property type="match status" value="1"/>
</dbReference>
<dbReference type="InterPro" id="IPR036259">
    <property type="entry name" value="MFS_trans_sf"/>
</dbReference>
<dbReference type="PANTHER" id="PTHR23523:SF2">
    <property type="entry name" value="2-NITROIMIDAZOLE TRANSPORTER"/>
    <property type="match status" value="1"/>
</dbReference>
<proteinExistence type="predicted"/>
<feature type="transmembrane region" description="Helical" evidence="5">
    <location>
        <begin position="181"/>
        <end position="202"/>
    </location>
</feature>
<comment type="subcellular location">
    <subcellularLocation>
        <location evidence="1">Cell membrane</location>
        <topology evidence="1">Multi-pass membrane protein</topology>
    </subcellularLocation>
</comment>
<feature type="transmembrane region" description="Helical" evidence="5">
    <location>
        <begin position="293"/>
        <end position="311"/>
    </location>
</feature>
<dbReference type="PANTHER" id="PTHR23523">
    <property type="match status" value="1"/>
</dbReference>
<feature type="transmembrane region" description="Helical" evidence="5">
    <location>
        <begin position="262"/>
        <end position="281"/>
    </location>
</feature>
<dbReference type="GO" id="GO:0005886">
    <property type="term" value="C:plasma membrane"/>
    <property type="evidence" value="ECO:0007669"/>
    <property type="project" value="UniProtKB-SubCell"/>
</dbReference>
<sequence length="420" mass="43741">MAPPPVTPPHAASRPAALVSRPRRQAWLIAAGVGLAAINLRTGITSIGPLLDEITTGLGMSAVMAGLLTTLPVLCFALFGALTPTLIRRAGEHRVILGALAALTAGLTLRAFVGDQWLFLLFSALALSGGAVGNVLLPTLVKQHFPHRVGIMTTVYTTAIAMGATIAAAGTVPLTAATGDWRLALAAFAVFGLIAAVPWALVMRHDPPRSGKENPTSVRAVLRTPMGWQSIVFFGTQAAIAYIMFGWFAQLLRDNGMSPTDAGLALSYLTALSIPISLLLPAIMARVGDQRPFVALFAVCYVIGCTGLVVAPVAGVWAWATLIGLGMGTFPLALTFFAVRTRGPQATAALSAATQSIGYLIAGTGPFLFGLLHELTGSWYAPGALLLLLAVSNAAVGFFLGRPLHLEDQIRLPEASPAGR</sequence>
<keyword evidence="8" id="KW-1185">Reference proteome</keyword>
<feature type="transmembrane region" description="Helical" evidence="5">
    <location>
        <begin position="119"/>
        <end position="137"/>
    </location>
</feature>
<feature type="transmembrane region" description="Helical" evidence="5">
    <location>
        <begin position="379"/>
        <end position="401"/>
    </location>
</feature>
<evidence type="ECO:0000313" key="8">
    <source>
        <dbReference type="Proteomes" id="UP001165092"/>
    </source>
</evidence>
<evidence type="ECO:0000259" key="6">
    <source>
        <dbReference type="PROSITE" id="PS50850"/>
    </source>
</evidence>
<feature type="transmembrane region" description="Helical" evidence="5">
    <location>
        <begin position="346"/>
        <end position="373"/>
    </location>
</feature>
<feature type="domain" description="Major facilitator superfamily (MFS) profile" evidence="6">
    <location>
        <begin position="27"/>
        <end position="409"/>
    </location>
</feature>
<dbReference type="RefSeq" id="WP_432707393.1">
    <property type="nucleotide sequence ID" value="NZ_BSQG01000001.1"/>
</dbReference>
<dbReference type="GO" id="GO:0022857">
    <property type="term" value="F:transmembrane transporter activity"/>
    <property type="evidence" value="ECO:0007669"/>
    <property type="project" value="InterPro"/>
</dbReference>
<dbReference type="AlphaFoldDB" id="A0A9W6P2C0"/>
<name>A0A9W6P2C0_9ACTN</name>
<evidence type="ECO:0000256" key="5">
    <source>
        <dbReference type="SAM" id="Phobius"/>
    </source>
</evidence>
<feature type="transmembrane region" description="Helical" evidence="5">
    <location>
        <begin position="26"/>
        <end position="51"/>
    </location>
</feature>
<feature type="transmembrane region" description="Helical" evidence="5">
    <location>
        <begin position="95"/>
        <end position="113"/>
    </location>
</feature>
<dbReference type="InterPro" id="IPR052524">
    <property type="entry name" value="MFS_Cyanate_Porter"/>
</dbReference>
<evidence type="ECO:0000313" key="7">
    <source>
        <dbReference type="EMBL" id="GLU45816.1"/>
    </source>
</evidence>
<keyword evidence="3 5" id="KW-1133">Transmembrane helix</keyword>
<dbReference type="PROSITE" id="PS50850">
    <property type="entry name" value="MFS"/>
    <property type="match status" value="1"/>
</dbReference>
<keyword evidence="2 5" id="KW-0812">Transmembrane</keyword>
<evidence type="ECO:0000256" key="4">
    <source>
        <dbReference type="ARBA" id="ARBA00023136"/>
    </source>
</evidence>
<feature type="transmembrane region" description="Helical" evidence="5">
    <location>
        <begin position="149"/>
        <end position="169"/>
    </location>
</feature>
<dbReference type="Gene3D" id="1.20.1250.20">
    <property type="entry name" value="MFS general substrate transporter like domains"/>
    <property type="match status" value="1"/>
</dbReference>
<accession>A0A9W6P2C0</accession>
<dbReference type="SUPFAM" id="SSF103473">
    <property type="entry name" value="MFS general substrate transporter"/>
    <property type="match status" value="1"/>
</dbReference>
<feature type="transmembrane region" description="Helical" evidence="5">
    <location>
        <begin position="231"/>
        <end position="250"/>
    </location>
</feature>
<gene>
    <name evidence="7" type="ORF">Nans01_01670</name>
</gene>
<dbReference type="EMBL" id="BSQG01000001">
    <property type="protein sequence ID" value="GLU45816.1"/>
    <property type="molecule type" value="Genomic_DNA"/>
</dbReference>
<evidence type="ECO:0000256" key="2">
    <source>
        <dbReference type="ARBA" id="ARBA00022692"/>
    </source>
</evidence>